<dbReference type="RefSeq" id="XP_040799596.1">
    <property type="nucleotide sequence ID" value="XM_040939317.1"/>
</dbReference>
<dbReference type="GO" id="GO:0016712">
    <property type="term" value="F:oxidoreductase activity, acting on paired donors, with incorporation or reduction of molecular oxygen, reduced flavin or flavoprotein as one donor, and incorporation of one atom of oxygen"/>
    <property type="evidence" value="ECO:0007669"/>
    <property type="project" value="InterPro"/>
</dbReference>
<dbReference type="InterPro" id="IPR036396">
    <property type="entry name" value="Cyt_P450_sf"/>
</dbReference>
<keyword evidence="7" id="KW-0503">Monooxygenase</keyword>
<evidence type="ECO:0000256" key="8">
    <source>
        <dbReference type="PIRSR" id="PIRSR602402-1"/>
    </source>
</evidence>
<evidence type="ECO:0000313" key="11">
    <source>
        <dbReference type="Proteomes" id="UP000249789"/>
    </source>
</evidence>
<dbReference type="PRINTS" id="PR01239">
    <property type="entry name" value="EP450IICYP52"/>
</dbReference>
<evidence type="ECO:0000313" key="10">
    <source>
        <dbReference type="EMBL" id="RAK75586.1"/>
    </source>
</evidence>
<dbReference type="PRINTS" id="PR00385">
    <property type="entry name" value="P450"/>
</dbReference>
<keyword evidence="4 8" id="KW-0479">Metal-binding</keyword>
<keyword evidence="9" id="KW-0472">Membrane</keyword>
<dbReference type="GO" id="GO:0005506">
    <property type="term" value="F:iron ion binding"/>
    <property type="evidence" value="ECO:0007669"/>
    <property type="project" value="InterPro"/>
</dbReference>
<accession>A0A8G1VXT0</accession>
<reference evidence="10 11" key="1">
    <citation type="submission" date="2018-02" db="EMBL/GenBank/DDBJ databases">
        <title>The genomes of Aspergillus section Nigri reveals drivers in fungal speciation.</title>
        <authorList>
            <consortium name="DOE Joint Genome Institute"/>
            <person name="Vesth T.C."/>
            <person name="Nybo J."/>
            <person name="Theobald S."/>
            <person name="Brandl J."/>
            <person name="Frisvad J.C."/>
            <person name="Nielsen K.F."/>
            <person name="Lyhne E.K."/>
            <person name="Kogle M.E."/>
            <person name="Kuo A."/>
            <person name="Riley R."/>
            <person name="Clum A."/>
            <person name="Nolan M."/>
            <person name="Lipzen A."/>
            <person name="Salamov A."/>
            <person name="Henrissat B."/>
            <person name="Wiebenga A."/>
            <person name="De vries R.P."/>
            <person name="Grigoriev I.V."/>
            <person name="Mortensen U.H."/>
            <person name="Andersen M.R."/>
            <person name="Baker S.E."/>
        </authorList>
    </citation>
    <scope>NUCLEOTIDE SEQUENCE [LARGE SCALE GENOMIC DNA]</scope>
    <source>
        <strain evidence="10 11">CBS 313.89</strain>
    </source>
</reference>
<proteinExistence type="inferred from homology"/>
<dbReference type="GeneID" id="63856650"/>
<evidence type="ECO:0000256" key="5">
    <source>
        <dbReference type="ARBA" id="ARBA00023002"/>
    </source>
</evidence>
<keyword evidence="6 8" id="KW-0408">Iron</keyword>
<keyword evidence="11" id="KW-1185">Reference proteome</keyword>
<dbReference type="EMBL" id="KZ824655">
    <property type="protein sequence ID" value="RAK75586.1"/>
    <property type="molecule type" value="Genomic_DNA"/>
</dbReference>
<evidence type="ECO:0000256" key="2">
    <source>
        <dbReference type="ARBA" id="ARBA00010617"/>
    </source>
</evidence>
<dbReference type="InterPro" id="IPR002402">
    <property type="entry name" value="Cyt_P450_E_grp-II"/>
</dbReference>
<keyword evidence="9" id="KW-1133">Transmembrane helix</keyword>
<dbReference type="InterPro" id="IPR047146">
    <property type="entry name" value="Cyt_P450_E_CYP52_fungi"/>
</dbReference>
<protein>
    <submittedName>
        <fullName evidence="10">Putative cytochrome P450</fullName>
    </submittedName>
</protein>
<sequence>MIQEYPLTIIGVLLLLGGWYFITTITACSKLARLKGCQPPKSYPHRERLLGSDYLRDSIQARKSQCYLRREQQLHQELGNTYRSLFLGQWVLNTIEPDNVRAIFSTNFTNFDTGSRRHRAFAPLLGNSIFQIDGVQWRSRRSLLQRCFTQSRIGDIGFFEPHVKTLLAVIPITGEAFDLAPLFHRFAADVATDFLFGESLATLEHPDRLQSGLLEAFYEAAAGCEFRWLLGRFAFLWPQRAFMTHVRIVHSFIQPYVDKAIRVNHEDLGKDEIEKHRSNFLNQLSQIPQDGLSLRDEITTLYFAGADTVAALLINLFFILSKRPDIWERVRSETQHLRGQPPTLQQLKCLKYVNGCVYESLRIHPPQASNSRIANRDTVLPTGGGADGSSPIFVSKGTMVHIATYAMHRRHDLWGDDAEEFDPDRWLDQKQNWKFIPFLGGPRNCIGMDLALNEATYVLTRLAQHFRSIDSKDPNGWVESAGLALMSKNGVRVAVA</sequence>
<gene>
    <name evidence="10" type="ORF">BO72DRAFT_162034</name>
</gene>
<dbReference type="InterPro" id="IPR002974">
    <property type="entry name" value="Cyt_P450_E_CYP52_ascomycetes"/>
</dbReference>
<dbReference type="VEuPathDB" id="FungiDB:BO72DRAFT_162034"/>
<name>A0A8G1VXT0_9EURO</name>
<dbReference type="InterPro" id="IPR001128">
    <property type="entry name" value="Cyt_P450"/>
</dbReference>
<keyword evidence="9" id="KW-0812">Transmembrane</keyword>
<dbReference type="PRINTS" id="PR00464">
    <property type="entry name" value="EP450II"/>
</dbReference>
<feature type="binding site" description="axial binding residue" evidence="8">
    <location>
        <position position="445"/>
    </location>
    <ligand>
        <name>heme</name>
        <dbReference type="ChEBI" id="CHEBI:30413"/>
    </ligand>
    <ligandPart>
        <name>Fe</name>
        <dbReference type="ChEBI" id="CHEBI:18248"/>
    </ligandPart>
</feature>
<dbReference type="PANTHER" id="PTHR24287:SF17">
    <property type="entry name" value="P450, PUTATIVE (EUROFUNG)-RELATED"/>
    <property type="match status" value="1"/>
</dbReference>
<keyword evidence="5" id="KW-0560">Oxidoreductase</keyword>
<dbReference type="Gene3D" id="1.10.630.10">
    <property type="entry name" value="Cytochrome P450"/>
    <property type="match status" value="1"/>
</dbReference>
<dbReference type="Pfam" id="PF00067">
    <property type="entry name" value="p450"/>
    <property type="match status" value="1"/>
</dbReference>
<evidence type="ECO:0000256" key="6">
    <source>
        <dbReference type="ARBA" id="ARBA00023004"/>
    </source>
</evidence>
<feature type="transmembrane region" description="Helical" evidence="9">
    <location>
        <begin position="7"/>
        <end position="27"/>
    </location>
</feature>
<evidence type="ECO:0000256" key="1">
    <source>
        <dbReference type="ARBA" id="ARBA00001971"/>
    </source>
</evidence>
<dbReference type="OrthoDB" id="1470350at2759"/>
<evidence type="ECO:0000256" key="3">
    <source>
        <dbReference type="ARBA" id="ARBA00022617"/>
    </source>
</evidence>
<dbReference type="AlphaFoldDB" id="A0A8G1VXT0"/>
<evidence type="ECO:0000256" key="4">
    <source>
        <dbReference type="ARBA" id="ARBA00022723"/>
    </source>
</evidence>
<dbReference type="Proteomes" id="UP000249789">
    <property type="component" value="Unassembled WGS sequence"/>
</dbReference>
<dbReference type="PANTHER" id="PTHR24287">
    <property type="entry name" value="P450, PUTATIVE (EUROFUNG)-RELATED"/>
    <property type="match status" value="1"/>
</dbReference>
<organism evidence="10 11">
    <name type="scientific">Aspergillus fijiensis CBS 313.89</name>
    <dbReference type="NCBI Taxonomy" id="1448319"/>
    <lineage>
        <taxon>Eukaryota</taxon>
        <taxon>Fungi</taxon>
        <taxon>Dikarya</taxon>
        <taxon>Ascomycota</taxon>
        <taxon>Pezizomycotina</taxon>
        <taxon>Eurotiomycetes</taxon>
        <taxon>Eurotiomycetidae</taxon>
        <taxon>Eurotiales</taxon>
        <taxon>Aspergillaceae</taxon>
        <taxon>Aspergillus</taxon>
    </lineage>
</organism>
<dbReference type="SUPFAM" id="SSF48264">
    <property type="entry name" value="Cytochrome P450"/>
    <property type="match status" value="1"/>
</dbReference>
<evidence type="ECO:0000256" key="9">
    <source>
        <dbReference type="SAM" id="Phobius"/>
    </source>
</evidence>
<dbReference type="CDD" id="cd11063">
    <property type="entry name" value="CYP52"/>
    <property type="match status" value="1"/>
</dbReference>
<comment type="similarity">
    <text evidence="2">Belongs to the cytochrome P450 family.</text>
</comment>
<dbReference type="GO" id="GO:0020037">
    <property type="term" value="F:heme binding"/>
    <property type="evidence" value="ECO:0007669"/>
    <property type="project" value="InterPro"/>
</dbReference>
<comment type="cofactor">
    <cofactor evidence="1 8">
        <name>heme</name>
        <dbReference type="ChEBI" id="CHEBI:30413"/>
    </cofactor>
</comment>
<keyword evidence="3 8" id="KW-0349">Heme</keyword>
<evidence type="ECO:0000256" key="7">
    <source>
        <dbReference type="ARBA" id="ARBA00023033"/>
    </source>
</evidence>